<evidence type="ECO:0000259" key="3">
    <source>
        <dbReference type="Pfam" id="PF00501"/>
    </source>
</evidence>
<reference evidence="4 5" key="2">
    <citation type="submission" date="2011-11" db="EMBL/GenBank/DDBJ databases">
        <authorList>
            <consortium name="US DOE Joint Genome Institute"/>
            <person name="Lucas S."/>
            <person name="Han J."/>
            <person name="Lapidus A."/>
            <person name="Cheng J.-F."/>
            <person name="Goodwin L."/>
            <person name="Pitluck S."/>
            <person name="Peters L."/>
            <person name="Ovchinnikova G."/>
            <person name="Zhang X."/>
            <person name="Detter J.C."/>
            <person name="Han C."/>
            <person name="Tapia R."/>
            <person name="Land M."/>
            <person name="Hauser L."/>
            <person name="Kyrpides N."/>
            <person name="Ivanova N."/>
            <person name="Pagani I."/>
            <person name="Vogl K."/>
            <person name="Liu Z."/>
            <person name="Overmann J."/>
            <person name="Frigaard N.-U."/>
            <person name="Bryant D."/>
            <person name="Woyke T."/>
        </authorList>
    </citation>
    <scope>NUCLEOTIDE SEQUENCE [LARGE SCALE GENOMIC DNA]</scope>
    <source>
        <strain evidence="4 5">970</strain>
    </source>
</reference>
<sequence length="606" mass="67638">MEQWSKDLIAVDQAVTLDGLFLHRVRRSPEREAYRWFDRANGAWRSLSWAEIAAQAARWRQALAGEGLKPGDRVALLLRNCPEWVMFDQAALSLGLVTVPLYTDDRAENAAYILRDCAARVLLVQDAYRWKRLAEVMTDGRWPARVVLLDTSKDARALAAKEPAVVVASDWLPSEGAIWHQRAAGPNELASIVYTSGTTGKPKGVMLTHGNILSNVQGALTLLDVYQEDVFLSFLPLSHMLERTASYYLPMMAGSTLAYARSVTQLAEDLKNVRPTVIIAVPRVFERVYQRLHEQIRQRPAPTRWLFDLARHFGWVAFEHAQGRRRWHPLLLLWPVLRRLVADKVLERLGGRIRAAVSGGAPLPPEVARLFLGLGLPLIQGYGLTETSPVVSVNPLEDNRPETVGIPLGGVQVRISELDELLVSGPGVMRGYWNNQAATAQVLGKDGWFRTGDQARLVGRHIQITGRLKDILVLSNGEKVPPADMEMAIALDPLFEQAMVLGEGKPFLSALLVLNADLWPSLARDFQLDPQDPASLNDQGLIKAMLARVRKALADFPGYAKIRRVTLALEPWSIDNGLLTPTMKVKRHQVVEQHRNLIERMYALDG</sequence>
<dbReference type="STRING" id="631362.Thi970DRAFT_02800"/>
<dbReference type="InterPro" id="IPR020845">
    <property type="entry name" value="AMP-binding_CS"/>
</dbReference>
<dbReference type="InterPro" id="IPR042099">
    <property type="entry name" value="ANL_N_sf"/>
</dbReference>
<protein>
    <submittedName>
        <fullName evidence="4">AMP-forming long-chain acyl-CoA synthetase</fullName>
    </submittedName>
</protein>
<keyword evidence="1" id="KW-0547">Nucleotide-binding</keyword>
<dbReference type="HOGENOM" id="CLU_000022_45_5_6"/>
<dbReference type="RefSeq" id="WP_009149446.1">
    <property type="nucleotide sequence ID" value="NZ_CP121471.1"/>
</dbReference>
<dbReference type="AlphaFoldDB" id="H8Z1I3"/>
<dbReference type="GO" id="GO:0005524">
    <property type="term" value="F:ATP binding"/>
    <property type="evidence" value="ECO:0007669"/>
    <property type="project" value="UniProtKB-KW"/>
</dbReference>
<dbReference type="SUPFAM" id="SSF56801">
    <property type="entry name" value="Acetyl-CoA synthetase-like"/>
    <property type="match status" value="1"/>
</dbReference>
<dbReference type="InterPro" id="IPR000873">
    <property type="entry name" value="AMP-dep_synth/lig_dom"/>
</dbReference>
<dbReference type="Proteomes" id="UP000002964">
    <property type="component" value="Unassembled WGS sequence"/>
</dbReference>
<dbReference type="CDD" id="cd05907">
    <property type="entry name" value="VL_LC_FACS_like"/>
    <property type="match status" value="1"/>
</dbReference>
<dbReference type="GO" id="GO:0004467">
    <property type="term" value="F:long-chain fatty acid-CoA ligase activity"/>
    <property type="evidence" value="ECO:0007669"/>
    <property type="project" value="TreeGrafter"/>
</dbReference>
<dbReference type="OrthoDB" id="5296889at2"/>
<accession>H8Z1I3</accession>
<reference evidence="5" key="1">
    <citation type="submission" date="2011-06" db="EMBL/GenBank/DDBJ databases">
        <authorList>
            <consortium name="US DOE Joint Genome Institute (JGI-PGF)"/>
            <person name="Lucas S."/>
            <person name="Han J."/>
            <person name="Lapidus A."/>
            <person name="Cheng J.-F."/>
            <person name="Goodwin L."/>
            <person name="Pitluck S."/>
            <person name="Peters L."/>
            <person name="Land M.L."/>
            <person name="Hauser L."/>
            <person name="Vogl K."/>
            <person name="Liu Z."/>
            <person name="Overmann J."/>
            <person name="Frigaard N.-U."/>
            <person name="Bryant D.A."/>
            <person name="Woyke T.J."/>
        </authorList>
    </citation>
    <scope>NUCLEOTIDE SEQUENCE [LARGE SCALE GENOMIC DNA]</scope>
    <source>
        <strain evidence="5">970</strain>
    </source>
</reference>
<dbReference type="PROSITE" id="PS00455">
    <property type="entry name" value="AMP_BINDING"/>
    <property type="match status" value="1"/>
</dbReference>
<dbReference type="eggNOG" id="COG1022">
    <property type="taxonomic scope" value="Bacteria"/>
</dbReference>
<evidence type="ECO:0000256" key="2">
    <source>
        <dbReference type="ARBA" id="ARBA00022840"/>
    </source>
</evidence>
<gene>
    <name evidence="4" type="ORF">Thi970DRAFT_02800</name>
</gene>
<dbReference type="Gene3D" id="3.40.50.12780">
    <property type="entry name" value="N-terminal domain of ligase-like"/>
    <property type="match status" value="1"/>
</dbReference>
<dbReference type="EMBL" id="JH603169">
    <property type="protein sequence ID" value="EIC22532.1"/>
    <property type="molecule type" value="Genomic_DNA"/>
</dbReference>
<dbReference type="PANTHER" id="PTHR43272:SF33">
    <property type="entry name" value="AMP-BINDING DOMAIN-CONTAINING PROTEIN-RELATED"/>
    <property type="match status" value="1"/>
</dbReference>
<dbReference type="GO" id="GO:0016020">
    <property type="term" value="C:membrane"/>
    <property type="evidence" value="ECO:0007669"/>
    <property type="project" value="TreeGrafter"/>
</dbReference>
<dbReference type="Pfam" id="PF23562">
    <property type="entry name" value="AMP-binding_C_3"/>
    <property type="match status" value="1"/>
</dbReference>
<dbReference type="PANTHER" id="PTHR43272">
    <property type="entry name" value="LONG-CHAIN-FATTY-ACID--COA LIGASE"/>
    <property type="match status" value="1"/>
</dbReference>
<feature type="domain" description="AMP-dependent synthetase/ligase" evidence="3">
    <location>
        <begin position="23"/>
        <end position="433"/>
    </location>
</feature>
<organism evidence="4 5">
    <name type="scientific">Thiorhodovibrio frisius</name>
    <dbReference type="NCBI Taxonomy" id="631362"/>
    <lineage>
        <taxon>Bacteria</taxon>
        <taxon>Pseudomonadati</taxon>
        <taxon>Pseudomonadota</taxon>
        <taxon>Gammaproteobacteria</taxon>
        <taxon>Chromatiales</taxon>
        <taxon>Chromatiaceae</taxon>
        <taxon>Thiorhodovibrio</taxon>
    </lineage>
</organism>
<proteinExistence type="predicted"/>
<keyword evidence="2" id="KW-0067">ATP-binding</keyword>
<dbReference type="Pfam" id="PF00501">
    <property type="entry name" value="AMP-binding"/>
    <property type="match status" value="1"/>
</dbReference>
<name>H8Z1I3_9GAMM</name>
<keyword evidence="5" id="KW-1185">Reference proteome</keyword>
<evidence type="ECO:0000313" key="5">
    <source>
        <dbReference type="Proteomes" id="UP000002964"/>
    </source>
</evidence>
<evidence type="ECO:0000313" key="4">
    <source>
        <dbReference type="EMBL" id="EIC22532.1"/>
    </source>
</evidence>
<evidence type="ECO:0000256" key="1">
    <source>
        <dbReference type="ARBA" id="ARBA00022741"/>
    </source>
</evidence>